<dbReference type="Proteomes" id="UP000887577">
    <property type="component" value="Unplaced"/>
</dbReference>
<accession>A0A914YG01</accession>
<keyword evidence="1" id="KW-1133">Transmembrane helix</keyword>
<organism evidence="2 3">
    <name type="scientific">Panagrolaimus superbus</name>
    <dbReference type="NCBI Taxonomy" id="310955"/>
    <lineage>
        <taxon>Eukaryota</taxon>
        <taxon>Metazoa</taxon>
        <taxon>Ecdysozoa</taxon>
        <taxon>Nematoda</taxon>
        <taxon>Chromadorea</taxon>
        <taxon>Rhabditida</taxon>
        <taxon>Tylenchina</taxon>
        <taxon>Panagrolaimomorpha</taxon>
        <taxon>Panagrolaimoidea</taxon>
        <taxon>Panagrolaimidae</taxon>
        <taxon>Panagrolaimus</taxon>
    </lineage>
</organism>
<keyword evidence="2" id="KW-1185">Reference proteome</keyword>
<evidence type="ECO:0000313" key="2">
    <source>
        <dbReference type="Proteomes" id="UP000887577"/>
    </source>
</evidence>
<evidence type="ECO:0000256" key="1">
    <source>
        <dbReference type="SAM" id="Phobius"/>
    </source>
</evidence>
<name>A0A914YG01_9BILA</name>
<evidence type="ECO:0000313" key="3">
    <source>
        <dbReference type="WBParaSite" id="PSU_v2.g18245.t1"/>
    </source>
</evidence>
<sequence length="79" mass="8839">MAETKSYVGNRDELDPEAIKTLRLERVGQEPENLDVFQRMEKKGVPTAEVLDTHISSSLVPFGTAPTALTFSLLFFARK</sequence>
<keyword evidence="1" id="KW-0812">Transmembrane</keyword>
<dbReference type="AlphaFoldDB" id="A0A914YG01"/>
<dbReference type="WBParaSite" id="PSU_v2.g18245.t1">
    <property type="protein sequence ID" value="PSU_v2.g18245.t1"/>
    <property type="gene ID" value="PSU_v2.g18245"/>
</dbReference>
<feature type="transmembrane region" description="Helical" evidence="1">
    <location>
        <begin position="59"/>
        <end position="77"/>
    </location>
</feature>
<keyword evidence="1" id="KW-0472">Membrane</keyword>
<reference evidence="3" key="1">
    <citation type="submission" date="2022-11" db="UniProtKB">
        <authorList>
            <consortium name="WormBaseParasite"/>
        </authorList>
    </citation>
    <scope>IDENTIFICATION</scope>
</reference>
<protein>
    <submittedName>
        <fullName evidence="3">Uncharacterized protein</fullName>
    </submittedName>
</protein>
<proteinExistence type="predicted"/>